<evidence type="ECO:0000313" key="2">
    <source>
        <dbReference type="Proteomes" id="UP000703674"/>
    </source>
</evidence>
<reference evidence="1 2" key="1">
    <citation type="submission" date="2020-03" db="EMBL/GenBank/DDBJ databases">
        <title>Salinimicrobium sp. nov, isolated from SCS.</title>
        <authorList>
            <person name="Cao W.R."/>
        </authorList>
    </citation>
    <scope>NUCLEOTIDE SEQUENCE [LARGE SCALE GENOMIC DNA]</scope>
    <source>
        <strain evidence="2">J15B91</strain>
    </source>
</reference>
<keyword evidence="1" id="KW-0808">Transferase</keyword>
<dbReference type="RefSeq" id="WP_168137077.1">
    <property type="nucleotide sequence ID" value="NZ_JAAVJR010000001.1"/>
</dbReference>
<protein>
    <submittedName>
        <fullName evidence="1">Sensor histidine kinase</fullName>
    </submittedName>
</protein>
<organism evidence="1 2">
    <name type="scientific">Salinimicrobium oceani</name>
    <dbReference type="NCBI Taxonomy" id="2722702"/>
    <lineage>
        <taxon>Bacteria</taxon>
        <taxon>Pseudomonadati</taxon>
        <taxon>Bacteroidota</taxon>
        <taxon>Flavobacteriia</taxon>
        <taxon>Flavobacteriales</taxon>
        <taxon>Flavobacteriaceae</taxon>
        <taxon>Salinimicrobium</taxon>
    </lineage>
</organism>
<keyword evidence="1" id="KW-0418">Kinase</keyword>
<proteinExistence type="predicted"/>
<dbReference type="EMBL" id="JAAVJR010000001">
    <property type="protein sequence ID" value="NJW51952.1"/>
    <property type="molecule type" value="Genomic_DNA"/>
</dbReference>
<accession>A0ABX1CW25</accession>
<dbReference type="GO" id="GO:0016301">
    <property type="term" value="F:kinase activity"/>
    <property type="evidence" value="ECO:0007669"/>
    <property type="project" value="UniProtKB-KW"/>
</dbReference>
<dbReference type="Proteomes" id="UP000703674">
    <property type="component" value="Unassembled WGS sequence"/>
</dbReference>
<dbReference type="InterPro" id="IPR036890">
    <property type="entry name" value="HATPase_C_sf"/>
</dbReference>
<dbReference type="SUPFAM" id="SSF55874">
    <property type="entry name" value="ATPase domain of HSP90 chaperone/DNA topoisomerase II/histidine kinase"/>
    <property type="match status" value="1"/>
</dbReference>
<comment type="caution">
    <text evidence="1">The sequence shown here is derived from an EMBL/GenBank/DDBJ whole genome shotgun (WGS) entry which is preliminary data.</text>
</comment>
<keyword evidence="2" id="KW-1185">Reference proteome</keyword>
<sequence length="370" mass="42764">MIRINSLPQIEKLDKKPIDGVYEKKFDFCEKNYNHKCMGHYKSISKQNGFHVCPYGFTSFVTEINGKSTTYTSIGVKGNFERKLLRKNKNKKDDKRLFSEGEVRKIIDWESNVDANFNAKTNILRDYDKSVKVVSQKKEVLDDTLHELRKLNNILKKQAFSLKTELEKENFEFPEILMRSKNISSTTQLVSARLNAYDFTLNPEIVETNPPSRISLYRKFEKARYCLEVVTKELGINITFQGTSRALNNCYEIIDVLPFILFENAIKFSYKKSQIFCEFTESDGKLEKIIVKNRALIPKERDLKELKKKHIRSKNIEDIAGSGKGLYIASLICDYHNIDLEIKTEFTGTVEGKDLGNFIVILNVSEATID</sequence>
<gene>
    <name evidence="1" type="ORF">HC175_03380</name>
</gene>
<dbReference type="Gene3D" id="3.30.565.10">
    <property type="entry name" value="Histidine kinase-like ATPase, C-terminal domain"/>
    <property type="match status" value="1"/>
</dbReference>
<name>A0ABX1CW25_9FLAO</name>
<evidence type="ECO:0000313" key="1">
    <source>
        <dbReference type="EMBL" id="NJW51952.1"/>
    </source>
</evidence>